<dbReference type="InterPro" id="IPR005064">
    <property type="entry name" value="BUG"/>
</dbReference>
<dbReference type="SUPFAM" id="SSF53850">
    <property type="entry name" value="Periplasmic binding protein-like II"/>
    <property type="match status" value="1"/>
</dbReference>
<accession>A0A1H3P823</accession>
<dbReference type="RefSeq" id="WP_074922401.1">
    <property type="nucleotide sequence ID" value="NZ_CP141274.1"/>
</dbReference>
<comment type="similarity">
    <text evidence="1">Belongs to the UPF0065 (bug) family.</text>
</comment>
<evidence type="ECO:0000256" key="1">
    <source>
        <dbReference type="ARBA" id="ARBA00006987"/>
    </source>
</evidence>
<sequence>MTQQARRALCAGLAAACMALPALAQAQTQTQGEVPYPSRNIEMIVAYGPGGGTDLVARLLARHLEKKLGGSVVVLNRPGAGGGIGFGELARAKPDGYTIGFINTPNVLTIPIERKSSFHWSQYDLLGNLVDDPGGFAIHNSNAITTLAGLAAYARANPGAVTVGTTGTGSDDHLAMLLFAKATGTQLTHVPYKGAGEVRAAATGQQITIGAINVGEVLAYQKGGTPIRLLGQMSAARSSLAPQVPTFKEQGIDIELASLRGLAAPKGLPEGVRKKLVDAVATIAADPQFRQQAEAMYAPLRYLAPPAYAAELERTEAGFRKLWTEMPWQDGKP</sequence>
<keyword evidence="3" id="KW-0675">Receptor</keyword>
<name>A0A1H3P823_9BURK</name>
<dbReference type="Pfam" id="PF03401">
    <property type="entry name" value="TctC"/>
    <property type="match status" value="1"/>
</dbReference>
<gene>
    <name evidence="3" type="ORF">SAMN05421547_11017</name>
</gene>
<dbReference type="AlphaFoldDB" id="A0A1H3P823"/>
<feature type="signal peptide" evidence="2">
    <location>
        <begin position="1"/>
        <end position="26"/>
    </location>
</feature>
<reference evidence="3 4" key="1">
    <citation type="submission" date="2016-10" db="EMBL/GenBank/DDBJ databases">
        <authorList>
            <person name="de Groot N.N."/>
        </authorList>
    </citation>
    <scope>NUCLEOTIDE SEQUENCE [LARGE SCALE GENOMIC DNA]</scope>
    <source>
        <strain evidence="3 4">LMG 24775</strain>
    </source>
</reference>
<proteinExistence type="inferred from homology"/>
<dbReference type="PANTHER" id="PTHR42928">
    <property type="entry name" value="TRICARBOXYLATE-BINDING PROTEIN"/>
    <property type="match status" value="1"/>
</dbReference>
<evidence type="ECO:0000313" key="3">
    <source>
        <dbReference type="EMBL" id="SDY97262.1"/>
    </source>
</evidence>
<dbReference type="EMBL" id="FNPE01000010">
    <property type="protein sequence ID" value="SDY97262.1"/>
    <property type="molecule type" value="Genomic_DNA"/>
</dbReference>
<protein>
    <submittedName>
        <fullName evidence="3">Tripartite-type tricarboxylate transporter, receptor component TctC</fullName>
    </submittedName>
</protein>
<feature type="chain" id="PRO_5010270939" evidence="2">
    <location>
        <begin position="27"/>
        <end position="333"/>
    </location>
</feature>
<dbReference type="PANTHER" id="PTHR42928:SF5">
    <property type="entry name" value="BLR1237 PROTEIN"/>
    <property type="match status" value="1"/>
</dbReference>
<keyword evidence="2" id="KW-0732">Signal</keyword>
<dbReference type="InterPro" id="IPR042100">
    <property type="entry name" value="Bug_dom1"/>
</dbReference>
<dbReference type="PIRSF" id="PIRSF017082">
    <property type="entry name" value="YflP"/>
    <property type="match status" value="1"/>
</dbReference>
<evidence type="ECO:0000256" key="2">
    <source>
        <dbReference type="SAM" id="SignalP"/>
    </source>
</evidence>
<evidence type="ECO:0000313" key="4">
    <source>
        <dbReference type="Proteomes" id="UP000183417"/>
    </source>
</evidence>
<organism evidence="3 4">
    <name type="scientific">Delftia lacustris</name>
    <dbReference type="NCBI Taxonomy" id="558537"/>
    <lineage>
        <taxon>Bacteria</taxon>
        <taxon>Pseudomonadati</taxon>
        <taxon>Pseudomonadota</taxon>
        <taxon>Betaproteobacteria</taxon>
        <taxon>Burkholderiales</taxon>
        <taxon>Comamonadaceae</taxon>
        <taxon>Delftia</taxon>
    </lineage>
</organism>
<dbReference type="Gene3D" id="3.40.190.150">
    <property type="entry name" value="Bordetella uptake gene, domain 1"/>
    <property type="match status" value="1"/>
</dbReference>
<dbReference type="CDD" id="cd07012">
    <property type="entry name" value="PBP2_Bug_TTT"/>
    <property type="match status" value="1"/>
</dbReference>
<dbReference type="Gene3D" id="3.40.190.10">
    <property type="entry name" value="Periplasmic binding protein-like II"/>
    <property type="match status" value="1"/>
</dbReference>
<dbReference type="Proteomes" id="UP000183417">
    <property type="component" value="Unassembled WGS sequence"/>
</dbReference>
<dbReference type="GeneID" id="94690147"/>